<gene>
    <name evidence="2" type="ORF">Tco_1041038</name>
</gene>
<dbReference type="Proteomes" id="UP001151760">
    <property type="component" value="Unassembled WGS sequence"/>
</dbReference>
<dbReference type="PANTHER" id="PTHR45023:SF4">
    <property type="entry name" value="GLYCINE-RICH PROTEIN-RELATED"/>
    <property type="match status" value="1"/>
</dbReference>
<comment type="caution">
    <text evidence="2">The sequence shown here is derived from an EMBL/GenBank/DDBJ whole genome shotgun (WGS) entry which is preliminary data.</text>
</comment>
<name>A0ABQ5GG48_9ASTR</name>
<evidence type="ECO:0000256" key="1">
    <source>
        <dbReference type="SAM" id="MobiDB-lite"/>
    </source>
</evidence>
<feature type="region of interest" description="Disordered" evidence="1">
    <location>
        <begin position="68"/>
        <end position="117"/>
    </location>
</feature>
<sequence length="138" mass="16053">MHGDCQRFNGIYKHLNRKSEESDADLVENAKTAYIDRYGKKFLYPHVWNILKNYPKWDAAEPIDADNLEELFDPDPRERPAGKQRVPKKKKSVETTSTGRSTRGSQSESVSSLVSQDYRRKCDAAEKAYEAKRERNWL</sequence>
<accession>A0ABQ5GG48</accession>
<proteinExistence type="predicted"/>
<evidence type="ECO:0000313" key="2">
    <source>
        <dbReference type="EMBL" id="GJT74313.1"/>
    </source>
</evidence>
<keyword evidence="3" id="KW-1185">Reference proteome</keyword>
<feature type="compositionally biased region" description="Low complexity" evidence="1">
    <location>
        <begin position="94"/>
        <end position="116"/>
    </location>
</feature>
<evidence type="ECO:0000313" key="3">
    <source>
        <dbReference type="Proteomes" id="UP001151760"/>
    </source>
</evidence>
<organism evidence="2 3">
    <name type="scientific">Tanacetum coccineum</name>
    <dbReference type="NCBI Taxonomy" id="301880"/>
    <lineage>
        <taxon>Eukaryota</taxon>
        <taxon>Viridiplantae</taxon>
        <taxon>Streptophyta</taxon>
        <taxon>Embryophyta</taxon>
        <taxon>Tracheophyta</taxon>
        <taxon>Spermatophyta</taxon>
        <taxon>Magnoliopsida</taxon>
        <taxon>eudicotyledons</taxon>
        <taxon>Gunneridae</taxon>
        <taxon>Pentapetalae</taxon>
        <taxon>asterids</taxon>
        <taxon>campanulids</taxon>
        <taxon>Asterales</taxon>
        <taxon>Asteraceae</taxon>
        <taxon>Asteroideae</taxon>
        <taxon>Anthemideae</taxon>
        <taxon>Anthemidinae</taxon>
        <taxon>Tanacetum</taxon>
    </lineage>
</organism>
<reference evidence="2" key="2">
    <citation type="submission" date="2022-01" db="EMBL/GenBank/DDBJ databases">
        <authorList>
            <person name="Yamashiro T."/>
            <person name="Shiraishi A."/>
            <person name="Satake H."/>
            <person name="Nakayama K."/>
        </authorList>
    </citation>
    <scope>NUCLEOTIDE SEQUENCE</scope>
</reference>
<protein>
    <recommendedName>
        <fullName evidence="4">No apical meristem-associated C-terminal domain-containing protein</fullName>
    </recommendedName>
</protein>
<dbReference type="EMBL" id="BQNB010018431">
    <property type="protein sequence ID" value="GJT74313.1"/>
    <property type="molecule type" value="Genomic_DNA"/>
</dbReference>
<reference evidence="2" key="1">
    <citation type="journal article" date="2022" name="Int. J. Mol. Sci.">
        <title>Draft Genome of Tanacetum Coccineum: Genomic Comparison of Closely Related Tanacetum-Family Plants.</title>
        <authorList>
            <person name="Yamashiro T."/>
            <person name="Shiraishi A."/>
            <person name="Nakayama K."/>
            <person name="Satake H."/>
        </authorList>
    </citation>
    <scope>NUCLEOTIDE SEQUENCE</scope>
</reference>
<evidence type="ECO:0008006" key="4">
    <source>
        <dbReference type="Google" id="ProtNLM"/>
    </source>
</evidence>
<dbReference type="PANTHER" id="PTHR45023">
    <property type="match status" value="1"/>
</dbReference>